<evidence type="ECO:0000313" key="1">
    <source>
        <dbReference type="EMBL" id="KAL2049897.1"/>
    </source>
</evidence>
<evidence type="ECO:0000313" key="2">
    <source>
        <dbReference type="Proteomes" id="UP001590951"/>
    </source>
</evidence>
<protein>
    <submittedName>
        <fullName evidence="1">Uncharacterized protein</fullName>
    </submittedName>
</protein>
<organism evidence="1 2">
    <name type="scientific">Lepraria finkii</name>
    <dbReference type="NCBI Taxonomy" id="1340010"/>
    <lineage>
        <taxon>Eukaryota</taxon>
        <taxon>Fungi</taxon>
        <taxon>Dikarya</taxon>
        <taxon>Ascomycota</taxon>
        <taxon>Pezizomycotina</taxon>
        <taxon>Lecanoromycetes</taxon>
        <taxon>OSLEUM clade</taxon>
        <taxon>Lecanoromycetidae</taxon>
        <taxon>Lecanorales</taxon>
        <taxon>Lecanorineae</taxon>
        <taxon>Stereocaulaceae</taxon>
        <taxon>Lepraria</taxon>
    </lineage>
</organism>
<sequence>MVNLPPLSLLHGNGNRSGTFARSTRQDFIPHSLGIRIGFRSQQFVALSALKECPNVLVPAWLHCARRINLVSHDSSNLLLLPRSMRHQEIGCPRGSPGG</sequence>
<dbReference type="Proteomes" id="UP001590951">
    <property type="component" value="Unassembled WGS sequence"/>
</dbReference>
<gene>
    <name evidence="1" type="ORF">ABVK25_009881</name>
</gene>
<comment type="caution">
    <text evidence="1">The sequence shown here is derived from an EMBL/GenBank/DDBJ whole genome shotgun (WGS) entry which is preliminary data.</text>
</comment>
<keyword evidence="2" id="KW-1185">Reference proteome</keyword>
<proteinExistence type="predicted"/>
<reference evidence="1 2" key="1">
    <citation type="submission" date="2024-09" db="EMBL/GenBank/DDBJ databases">
        <title>Rethinking Asexuality: The Enigmatic Case of Functional Sexual Genes in Lepraria (Stereocaulaceae).</title>
        <authorList>
            <person name="Doellman M."/>
            <person name="Sun Y."/>
            <person name="Barcenas-Pena A."/>
            <person name="Lumbsch H.T."/>
            <person name="Grewe F."/>
        </authorList>
    </citation>
    <scope>NUCLEOTIDE SEQUENCE [LARGE SCALE GENOMIC DNA]</scope>
    <source>
        <strain evidence="1 2">Grewe 0041</strain>
    </source>
</reference>
<accession>A0ABR4AW50</accession>
<name>A0ABR4AW50_9LECA</name>
<dbReference type="EMBL" id="JBHFEH010000056">
    <property type="protein sequence ID" value="KAL2049897.1"/>
    <property type="molecule type" value="Genomic_DNA"/>
</dbReference>